<protein>
    <submittedName>
        <fullName evidence="1">7365_t:CDS:1</fullName>
    </submittedName>
</protein>
<dbReference type="Proteomes" id="UP000789706">
    <property type="component" value="Unassembled WGS sequence"/>
</dbReference>
<keyword evidence="2" id="KW-1185">Reference proteome</keyword>
<comment type="caution">
    <text evidence="1">The sequence shown here is derived from an EMBL/GenBank/DDBJ whole genome shotgun (WGS) entry which is preliminary data.</text>
</comment>
<dbReference type="SUPFAM" id="SSF56112">
    <property type="entry name" value="Protein kinase-like (PK-like)"/>
    <property type="match status" value="1"/>
</dbReference>
<sequence length="164" mass="18511">MDLPLRYFLKEKIEGKLVLRLEEIKAQYENYASLIPDEDFQNVNGSKLCSQPDWGRYAMLITTSPNLIDVFAVLESDRDYYFMAPYRGTTLQDLLKYSSGVLNSNPSNILVDENLWITLSGFECSIPITVGGSVSQSINNDYILNLPKVGATNFDYILALNHLA</sequence>
<evidence type="ECO:0000313" key="1">
    <source>
        <dbReference type="EMBL" id="CAG8614668.1"/>
    </source>
</evidence>
<feature type="non-terminal residue" evidence="1">
    <location>
        <position position="1"/>
    </location>
</feature>
<organism evidence="1 2">
    <name type="scientific">Diversispora eburnea</name>
    <dbReference type="NCBI Taxonomy" id="1213867"/>
    <lineage>
        <taxon>Eukaryota</taxon>
        <taxon>Fungi</taxon>
        <taxon>Fungi incertae sedis</taxon>
        <taxon>Mucoromycota</taxon>
        <taxon>Glomeromycotina</taxon>
        <taxon>Glomeromycetes</taxon>
        <taxon>Diversisporales</taxon>
        <taxon>Diversisporaceae</taxon>
        <taxon>Diversispora</taxon>
    </lineage>
</organism>
<dbReference type="AlphaFoldDB" id="A0A9N9CWL1"/>
<accession>A0A9N9CWL1</accession>
<evidence type="ECO:0000313" key="2">
    <source>
        <dbReference type="Proteomes" id="UP000789706"/>
    </source>
</evidence>
<reference evidence="1" key="1">
    <citation type="submission" date="2021-06" db="EMBL/GenBank/DDBJ databases">
        <authorList>
            <person name="Kallberg Y."/>
            <person name="Tangrot J."/>
            <person name="Rosling A."/>
        </authorList>
    </citation>
    <scope>NUCLEOTIDE SEQUENCE</scope>
    <source>
        <strain evidence="1">AZ414A</strain>
    </source>
</reference>
<dbReference type="OrthoDB" id="26681at2759"/>
<proteinExistence type="predicted"/>
<dbReference type="InterPro" id="IPR011009">
    <property type="entry name" value="Kinase-like_dom_sf"/>
</dbReference>
<gene>
    <name evidence="1" type="ORF">DEBURN_LOCUS10118</name>
</gene>
<name>A0A9N9CWL1_9GLOM</name>
<dbReference type="EMBL" id="CAJVPK010002564">
    <property type="protein sequence ID" value="CAG8614668.1"/>
    <property type="molecule type" value="Genomic_DNA"/>
</dbReference>